<dbReference type="STRING" id="1907941.BKE30_12115"/>
<dbReference type="OrthoDB" id="6702069at2"/>
<feature type="region of interest" description="Disordered" evidence="1">
    <location>
        <begin position="146"/>
        <end position="166"/>
    </location>
</feature>
<name>A0A1S8CRP2_9GAMM</name>
<dbReference type="Proteomes" id="UP000192132">
    <property type="component" value="Unassembled WGS sequence"/>
</dbReference>
<evidence type="ECO:0008006" key="4">
    <source>
        <dbReference type="Google" id="ProtNLM"/>
    </source>
</evidence>
<protein>
    <recommendedName>
        <fullName evidence="4">DNA-binding protein</fullName>
    </recommendedName>
</protein>
<proteinExistence type="predicted"/>
<comment type="caution">
    <text evidence="2">The sequence shown here is derived from an EMBL/GenBank/DDBJ whole genome shotgun (WGS) entry which is preliminary data.</text>
</comment>
<reference evidence="2 3" key="1">
    <citation type="submission" date="2016-10" db="EMBL/GenBank/DDBJ databases">
        <title>Draft Genome sequence of Alkanindiges sp. strain H1.</title>
        <authorList>
            <person name="Subhash Y."/>
            <person name="Lee S."/>
        </authorList>
    </citation>
    <scope>NUCLEOTIDE SEQUENCE [LARGE SCALE GENOMIC DNA]</scope>
    <source>
        <strain evidence="2 3">H1</strain>
    </source>
</reference>
<evidence type="ECO:0000313" key="2">
    <source>
        <dbReference type="EMBL" id="ONG38556.1"/>
    </source>
</evidence>
<dbReference type="EMBL" id="MLCN01000031">
    <property type="protein sequence ID" value="ONG38556.1"/>
    <property type="molecule type" value="Genomic_DNA"/>
</dbReference>
<dbReference type="InterPro" id="IPR047783">
    <property type="entry name" value="ORF2/OrfX-like"/>
</dbReference>
<evidence type="ECO:0000256" key="1">
    <source>
        <dbReference type="SAM" id="MobiDB-lite"/>
    </source>
</evidence>
<organism evidence="2 3">
    <name type="scientific">Alkanindiges hydrocarboniclasticus</name>
    <dbReference type="NCBI Taxonomy" id="1907941"/>
    <lineage>
        <taxon>Bacteria</taxon>
        <taxon>Pseudomonadati</taxon>
        <taxon>Pseudomonadota</taxon>
        <taxon>Gammaproteobacteria</taxon>
        <taxon>Moraxellales</taxon>
        <taxon>Moraxellaceae</taxon>
        <taxon>Alkanindiges</taxon>
    </lineage>
</organism>
<dbReference type="AlphaFoldDB" id="A0A1S8CRP2"/>
<dbReference type="RefSeq" id="WP_076878870.1">
    <property type="nucleotide sequence ID" value="NZ_MLCN01000031.1"/>
</dbReference>
<evidence type="ECO:0000313" key="3">
    <source>
        <dbReference type="Proteomes" id="UP000192132"/>
    </source>
</evidence>
<accession>A0A1S8CRP2</accession>
<dbReference type="NCBIfam" id="NF038291">
    <property type="entry name" value="rep_pAB02_ORF2"/>
    <property type="match status" value="1"/>
</dbReference>
<sequence>MATKLKISQAAALYQKSRNTLYQAIQKGILSKDQDGLLDLSELIRVYGEPKKSSKSFKSVDAPQEHAEQSQDTTAAQLLAVLKRENELLRQQLDEAKERELFQRELIQSMNQKLIPLIGHLNSVQDSSTEQLSTVAEDIENKGIEQNTGQPVQCTDQSNRTVEDTSQTVQKKQGFWQKLFS</sequence>
<gene>
    <name evidence="2" type="ORF">BKE30_12115</name>
</gene>
<keyword evidence="3" id="KW-1185">Reference proteome</keyword>